<organism evidence="6 7">
    <name type="scientific">Quercus suber</name>
    <name type="common">Cork oak</name>
    <dbReference type="NCBI Taxonomy" id="58331"/>
    <lineage>
        <taxon>Eukaryota</taxon>
        <taxon>Viridiplantae</taxon>
        <taxon>Streptophyta</taxon>
        <taxon>Embryophyta</taxon>
        <taxon>Tracheophyta</taxon>
        <taxon>Spermatophyta</taxon>
        <taxon>Magnoliopsida</taxon>
        <taxon>eudicotyledons</taxon>
        <taxon>Gunneridae</taxon>
        <taxon>Pentapetalae</taxon>
        <taxon>rosids</taxon>
        <taxon>fabids</taxon>
        <taxon>Fagales</taxon>
        <taxon>Fagaceae</taxon>
        <taxon>Quercus</taxon>
    </lineage>
</organism>
<comment type="subcellular location">
    <subcellularLocation>
        <location evidence="1">Nucleus</location>
    </subcellularLocation>
</comment>
<evidence type="ECO:0000256" key="4">
    <source>
        <dbReference type="ARBA" id="ARBA00023242"/>
    </source>
</evidence>
<protein>
    <submittedName>
        <fullName evidence="6">Uncharacterized protein</fullName>
    </submittedName>
</protein>
<dbReference type="GO" id="GO:0005669">
    <property type="term" value="C:transcription factor TFIID complex"/>
    <property type="evidence" value="ECO:0007669"/>
    <property type="project" value="TreeGrafter"/>
</dbReference>
<dbReference type="InterPro" id="IPR003923">
    <property type="entry name" value="TAF10"/>
</dbReference>
<dbReference type="EMBL" id="PKMF04000212">
    <property type="protein sequence ID" value="KAK7842980.1"/>
    <property type="molecule type" value="Genomic_DNA"/>
</dbReference>
<dbReference type="AlphaFoldDB" id="A0AAW0KVM7"/>
<dbReference type="GO" id="GO:1990841">
    <property type="term" value="F:promoter-specific chromatin binding"/>
    <property type="evidence" value="ECO:0007669"/>
    <property type="project" value="TreeGrafter"/>
</dbReference>
<comment type="caution">
    <text evidence="6">The sequence shown here is derived from an EMBL/GenBank/DDBJ whole genome shotgun (WGS) entry which is preliminary data.</text>
</comment>
<dbReference type="Proteomes" id="UP000237347">
    <property type="component" value="Unassembled WGS sequence"/>
</dbReference>
<proteinExistence type="inferred from homology"/>
<evidence type="ECO:0000256" key="2">
    <source>
        <dbReference type="ARBA" id="ARBA00023015"/>
    </source>
</evidence>
<dbReference type="GO" id="GO:0016251">
    <property type="term" value="F:RNA polymerase II general transcription initiation factor activity"/>
    <property type="evidence" value="ECO:0007669"/>
    <property type="project" value="TreeGrafter"/>
</dbReference>
<keyword evidence="4" id="KW-0539">Nucleus</keyword>
<evidence type="ECO:0000313" key="6">
    <source>
        <dbReference type="EMBL" id="KAK7842980.1"/>
    </source>
</evidence>
<comment type="similarity">
    <text evidence="5">Belongs to the TAF10 family.</text>
</comment>
<name>A0AAW0KVM7_QUESU</name>
<keyword evidence="7" id="KW-1185">Reference proteome</keyword>
<dbReference type="PANTHER" id="PTHR21242:SF0">
    <property type="entry name" value="TRANSCRIPTION INITIATION FACTOR TFIID SUBUNIT 10"/>
    <property type="match status" value="1"/>
</dbReference>
<accession>A0AAW0KVM7</accession>
<dbReference type="PANTHER" id="PTHR21242">
    <property type="entry name" value="TRANSCRIPTION INITIATION FACTOR TFIID SUBUNIT 10"/>
    <property type="match status" value="1"/>
</dbReference>
<dbReference type="GO" id="GO:0006367">
    <property type="term" value="P:transcription initiation at RNA polymerase II promoter"/>
    <property type="evidence" value="ECO:0007669"/>
    <property type="project" value="TreeGrafter"/>
</dbReference>
<dbReference type="GO" id="GO:0000124">
    <property type="term" value="C:SAGA complex"/>
    <property type="evidence" value="ECO:0007669"/>
    <property type="project" value="TreeGrafter"/>
</dbReference>
<evidence type="ECO:0000256" key="1">
    <source>
        <dbReference type="ARBA" id="ARBA00004123"/>
    </source>
</evidence>
<evidence type="ECO:0000313" key="7">
    <source>
        <dbReference type="Proteomes" id="UP000237347"/>
    </source>
</evidence>
<evidence type="ECO:0000256" key="3">
    <source>
        <dbReference type="ARBA" id="ARBA00023163"/>
    </source>
</evidence>
<reference evidence="6 7" key="1">
    <citation type="journal article" date="2018" name="Sci. Data">
        <title>The draft genome sequence of cork oak.</title>
        <authorList>
            <person name="Ramos A.M."/>
            <person name="Usie A."/>
            <person name="Barbosa P."/>
            <person name="Barros P.M."/>
            <person name="Capote T."/>
            <person name="Chaves I."/>
            <person name="Simoes F."/>
            <person name="Abreu I."/>
            <person name="Carrasquinho I."/>
            <person name="Faro C."/>
            <person name="Guimaraes J.B."/>
            <person name="Mendonca D."/>
            <person name="Nobrega F."/>
            <person name="Rodrigues L."/>
            <person name="Saibo N.J.M."/>
            <person name="Varela M.C."/>
            <person name="Egas C."/>
            <person name="Matos J."/>
            <person name="Miguel C.M."/>
            <person name="Oliveira M.M."/>
            <person name="Ricardo C.P."/>
            <person name="Goncalves S."/>
        </authorList>
    </citation>
    <scope>NUCLEOTIDE SEQUENCE [LARGE SCALE GENOMIC DNA]</scope>
    <source>
        <strain evidence="7">cv. HL8</strain>
    </source>
</reference>
<keyword evidence="3" id="KW-0804">Transcription</keyword>
<sequence length="59" mass="6491">MGLIRLVAVATQKFVSEFAGGALRIRLVAVATQKFVSEFAGGALQYATQLFLYHFITRI</sequence>
<keyword evidence="2" id="KW-0805">Transcription regulation</keyword>
<evidence type="ECO:0000256" key="5">
    <source>
        <dbReference type="ARBA" id="ARBA00025730"/>
    </source>
</evidence>
<gene>
    <name evidence="6" type="ORF">CFP56_013270</name>
</gene>